<organism evidence="1 2">
    <name type="scientific">Antarctobacter heliothermus</name>
    <dbReference type="NCBI Taxonomy" id="74033"/>
    <lineage>
        <taxon>Bacteria</taxon>
        <taxon>Pseudomonadati</taxon>
        <taxon>Pseudomonadota</taxon>
        <taxon>Alphaproteobacteria</taxon>
        <taxon>Rhodobacterales</taxon>
        <taxon>Roseobacteraceae</taxon>
        <taxon>Antarctobacter</taxon>
    </lineage>
</organism>
<dbReference type="AlphaFoldDB" id="A0A222E2C2"/>
<dbReference type="KEGG" id="aht:ANTHELSMS3_01672"/>
<evidence type="ECO:0000313" key="1">
    <source>
        <dbReference type="EMBL" id="ASP20364.1"/>
    </source>
</evidence>
<name>A0A222E2C2_9RHOB</name>
<accession>A0A222E2C2</accession>
<protein>
    <submittedName>
        <fullName evidence="1">Uncharacterized protein</fullName>
    </submittedName>
</protein>
<keyword evidence="2" id="KW-1185">Reference proteome</keyword>
<evidence type="ECO:0000313" key="2">
    <source>
        <dbReference type="Proteomes" id="UP000203589"/>
    </source>
</evidence>
<dbReference type="Proteomes" id="UP000203589">
    <property type="component" value="Chromosome"/>
</dbReference>
<reference evidence="1 2" key="1">
    <citation type="submission" date="2017-07" db="EMBL/GenBank/DDBJ databases">
        <title>Genome Sequence of Antarctobacter heliothermus Strain SMS3 Isolated from a culture of the Diatom Skeletonema marinoi.</title>
        <authorList>
            <person name="Topel M."/>
            <person name="Pinder M.I.M."/>
            <person name="Johansson O.N."/>
            <person name="Kourtchenko O."/>
            <person name="Godhe A."/>
            <person name="Clarke A.K."/>
        </authorList>
    </citation>
    <scope>NUCLEOTIDE SEQUENCE [LARGE SCALE GENOMIC DNA]</scope>
    <source>
        <strain evidence="1 2">SMS3</strain>
    </source>
</reference>
<proteinExistence type="predicted"/>
<sequence length="206" mass="22965">MLAILAITRRPGGRSPSKGCFGTCSTHVLRFQESCMRLVKYIGPIQYVRAHDISLGKCEGVFGYHGFVVKRSEINLFNVRNAKSTTTATNLIGQMSAAEFGRSVGLRGKGGFLAFVAAGHTPATESPHPKTRRLQMRMTEQDIEAFHKRFITPTVIEAETGLHRHTILAHLRAKQIERFAPDGQDYGPIYLREAIERQIRDLPACD</sequence>
<gene>
    <name evidence="1" type="ORF">ANTHELSMS3_01672</name>
</gene>
<dbReference type="EMBL" id="CP022540">
    <property type="protein sequence ID" value="ASP20364.1"/>
    <property type="molecule type" value="Genomic_DNA"/>
</dbReference>